<evidence type="ECO:0000313" key="2">
    <source>
        <dbReference type="Proteomes" id="UP000830768"/>
    </source>
</evidence>
<evidence type="ECO:0000313" key="1">
    <source>
        <dbReference type="EMBL" id="UPL04317.1"/>
    </source>
</evidence>
<dbReference type="Proteomes" id="UP000830768">
    <property type="component" value="Chromosome 13"/>
</dbReference>
<proteinExistence type="predicted"/>
<keyword evidence="2" id="KW-1185">Reference proteome</keyword>
<dbReference type="EMBL" id="CP090041">
    <property type="protein sequence ID" value="UPL04317.1"/>
    <property type="molecule type" value="Genomic_DNA"/>
</dbReference>
<organism evidence="1 2">
    <name type="scientific">Fusarium solani subsp. cucurbitae</name>
    <name type="common">Neocosmosporum cucurbitae</name>
    <dbReference type="NCBI Taxonomy" id="2747967"/>
    <lineage>
        <taxon>Eukaryota</taxon>
        <taxon>Fungi</taxon>
        <taxon>Dikarya</taxon>
        <taxon>Ascomycota</taxon>
        <taxon>Pezizomycotina</taxon>
        <taxon>Sordariomycetes</taxon>
        <taxon>Hypocreomycetidae</taxon>
        <taxon>Hypocreales</taxon>
        <taxon>Nectriaceae</taxon>
        <taxon>Fusarium</taxon>
        <taxon>Fusarium solani species complex</taxon>
    </lineage>
</organism>
<accession>A0ACD3ZTD5</accession>
<gene>
    <name evidence="1" type="ORF">LCI18_015251</name>
</gene>
<sequence length="332" mass="37011">MASDLVYYSLDDQINTFFQTYTSVTREQCDKYAASVASEPVTPEPIQGMWSYTVTAGTKRSIVQFRAPSSFLDMKLLALARDTHGTVVANCVYYGTIGQSMPLPVYVMEKLPGVPYVQVRPSPSPDRPMSPAAASRVINTVTDFARFFASSWRNPQVMETSAIETLLTEYQQRLSLLAEALPSRFAEKLSSVGAELPSLSSSPYPLVLSHGDLCGMNILVDHRTGHITGVVDWEDARILPFGFSLWGFENVLGHMDSEGWHYYDNCDSLVSLFWQAFDREVESVSDRQAIALARSVGIFCRHGFAWEKGPWVPVDESNSSMKYVDAFFNTSV</sequence>
<name>A0ACD3ZTD5_FUSSC</name>
<reference evidence="1" key="1">
    <citation type="submission" date="2021-11" db="EMBL/GenBank/DDBJ databases">
        <title>Fusarium solani-melongenae Genome sequencing and assembly.</title>
        <authorList>
            <person name="Xie S."/>
            <person name="Huang L."/>
            <person name="Zhang X."/>
        </authorList>
    </citation>
    <scope>NUCLEOTIDE SEQUENCE</scope>
    <source>
        <strain evidence="1">CRI 24-3</strain>
    </source>
</reference>
<protein>
    <submittedName>
        <fullName evidence="1">Uncharacterized protein</fullName>
    </submittedName>
</protein>